<dbReference type="RefSeq" id="WP_076400569.1">
    <property type="nucleotide sequence ID" value="NZ_FTOA01000004.1"/>
</dbReference>
<dbReference type="EMBL" id="FTOA01000004">
    <property type="protein sequence ID" value="SIS85289.1"/>
    <property type="molecule type" value="Genomic_DNA"/>
</dbReference>
<dbReference type="CDD" id="cd01127">
    <property type="entry name" value="TrwB_TraG_TraD_VirD4"/>
    <property type="match status" value="2"/>
</dbReference>
<keyword evidence="6 7" id="KW-0472">Membrane</keyword>
<evidence type="ECO:0000256" key="1">
    <source>
        <dbReference type="ARBA" id="ARBA00004651"/>
    </source>
</evidence>
<evidence type="ECO:0000256" key="7">
    <source>
        <dbReference type="SAM" id="Phobius"/>
    </source>
</evidence>
<dbReference type="PANTHER" id="PTHR37937">
    <property type="entry name" value="CONJUGATIVE TRANSFER: DNA TRANSPORT"/>
    <property type="match status" value="1"/>
</dbReference>
<comment type="similarity">
    <text evidence="2">Belongs to the VirD4/TraG family.</text>
</comment>
<evidence type="ECO:0000313" key="9">
    <source>
        <dbReference type="Proteomes" id="UP000185678"/>
    </source>
</evidence>
<reference evidence="8 9" key="1">
    <citation type="submission" date="2017-01" db="EMBL/GenBank/DDBJ databases">
        <authorList>
            <person name="Mah S.A."/>
            <person name="Swanson W.J."/>
            <person name="Moy G.W."/>
            <person name="Vacquier V.D."/>
        </authorList>
    </citation>
    <scope>NUCLEOTIDE SEQUENCE [LARGE SCALE GENOMIC DNA]</scope>
    <source>
        <strain evidence="8 9">DSM 11589</strain>
    </source>
</reference>
<dbReference type="AlphaFoldDB" id="A0A1N7MH62"/>
<proteinExistence type="inferred from homology"/>
<evidence type="ECO:0000256" key="6">
    <source>
        <dbReference type="ARBA" id="ARBA00023136"/>
    </source>
</evidence>
<keyword evidence="9" id="KW-1185">Reference proteome</keyword>
<dbReference type="Pfam" id="PF02534">
    <property type="entry name" value="T4SS-DNA_transf"/>
    <property type="match status" value="1"/>
</dbReference>
<dbReference type="InterPro" id="IPR003688">
    <property type="entry name" value="TraG/VirD4"/>
</dbReference>
<dbReference type="PANTHER" id="PTHR37937:SF1">
    <property type="entry name" value="CONJUGATIVE TRANSFER: DNA TRANSPORT"/>
    <property type="match status" value="1"/>
</dbReference>
<keyword evidence="5 7" id="KW-1133">Transmembrane helix</keyword>
<dbReference type="InterPro" id="IPR027417">
    <property type="entry name" value="P-loop_NTPase"/>
</dbReference>
<dbReference type="Gene3D" id="3.40.50.300">
    <property type="entry name" value="P-loop containing nucleotide triphosphate hydrolases"/>
    <property type="match status" value="1"/>
</dbReference>
<keyword evidence="3" id="KW-1003">Cell membrane</keyword>
<keyword evidence="4 7" id="KW-0812">Transmembrane</keyword>
<dbReference type="STRING" id="80876.SAMN05421779_104113"/>
<evidence type="ECO:0000256" key="4">
    <source>
        <dbReference type="ARBA" id="ARBA00022692"/>
    </source>
</evidence>
<sequence>MIRLFLLLSPVLMALITATVWRQVFGFDVLQRPHWQWLKAYVHDYRTLPEFIAWSGYAAGGGLLLVLVVALALNSRAKARTVHGEHAAETLHGSARWGRWRDAVLAGLTGSKGVVVGGFRKGWQVRTLRHDGPEHVLCFAPTRSGKGVTLVLPTLLGEWTDSVVVLDIKGENHAKSAGWRASLGHRILKFEPAALHGSVSFNPLAEIRLGTDFEVSDAQNIAMMIIDPDGKGLRDFFMKTGFGWLTAGILHVMYRVMSENRRVANLRDVSLYLSAPTRAPTEAGGDAVDEEGLTRMLKAMIAFDHCLNGGAREAVNQLVHTAAQEMLDRAGAERSGVHSSAIVELALYRDPIVSANIARSDFRLKDLMNGDSPAALYLVVPPSDIDRLRPLLRIVMNLILRRLTAEMAHTGGPLYRYRLLLLLDEFTSIGKLEIFEKALAFMAGYGIKAFLIVQDITQLQKDYGKENSIMGNCHVRIAYAPNTAETAKVLSDMLGKTTVVQAKRGASRKGLEVVASTSDSLAEVARPLLTPDECMTLPGIRVRGKKVIPGDMLIFSAGSPPLYGRQKLYFQDRELLRRSEMPVPAQGAAE</sequence>
<comment type="subcellular location">
    <subcellularLocation>
        <location evidence="1">Cell membrane</location>
        <topology evidence="1">Multi-pass membrane protein</topology>
    </subcellularLocation>
</comment>
<evidence type="ECO:0000313" key="8">
    <source>
        <dbReference type="EMBL" id="SIS85289.1"/>
    </source>
</evidence>
<dbReference type="GO" id="GO:0005886">
    <property type="term" value="C:plasma membrane"/>
    <property type="evidence" value="ECO:0007669"/>
    <property type="project" value="UniProtKB-SubCell"/>
</dbReference>
<dbReference type="SUPFAM" id="SSF52540">
    <property type="entry name" value="P-loop containing nucleoside triphosphate hydrolases"/>
    <property type="match status" value="1"/>
</dbReference>
<dbReference type="InterPro" id="IPR051539">
    <property type="entry name" value="T4SS-coupling_protein"/>
</dbReference>
<feature type="transmembrane region" description="Helical" evidence="7">
    <location>
        <begin position="51"/>
        <end position="73"/>
    </location>
</feature>
<evidence type="ECO:0000256" key="5">
    <source>
        <dbReference type="ARBA" id="ARBA00022989"/>
    </source>
</evidence>
<name>A0A1N7MH62_9PROT</name>
<evidence type="ECO:0000256" key="2">
    <source>
        <dbReference type="ARBA" id="ARBA00008806"/>
    </source>
</evidence>
<evidence type="ECO:0000256" key="3">
    <source>
        <dbReference type="ARBA" id="ARBA00022475"/>
    </source>
</evidence>
<accession>A0A1N7MH62</accession>
<dbReference type="Proteomes" id="UP000185678">
    <property type="component" value="Unassembled WGS sequence"/>
</dbReference>
<feature type="transmembrane region" description="Helical" evidence="7">
    <location>
        <begin position="236"/>
        <end position="254"/>
    </location>
</feature>
<organism evidence="8 9">
    <name type="scientific">Insolitispirillum peregrinum</name>
    <dbReference type="NCBI Taxonomy" id="80876"/>
    <lineage>
        <taxon>Bacteria</taxon>
        <taxon>Pseudomonadati</taxon>
        <taxon>Pseudomonadota</taxon>
        <taxon>Alphaproteobacteria</taxon>
        <taxon>Rhodospirillales</taxon>
        <taxon>Novispirillaceae</taxon>
        <taxon>Insolitispirillum</taxon>
    </lineage>
</organism>
<protein>
    <submittedName>
        <fullName evidence="8">Type IV secretion system protein VirD4</fullName>
    </submittedName>
</protein>
<gene>
    <name evidence="8" type="ORF">SAMN05421779_104113</name>
</gene>